<dbReference type="SMART" id="SM00448">
    <property type="entry name" value="REC"/>
    <property type="match status" value="1"/>
</dbReference>
<keyword evidence="9" id="KW-0732">Signal</keyword>
<dbReference type="InterPro" id="IPR011006">
    <property type="entry name" value="CheY-like_superfamily"/>
</dbReference>
<comment type="catalytic activity">
    <reaction evidence="1">
        <text>ATP + protein L-histidine = ADP + protein N-phospho-L-histidine.</text>
        <dbReference type="EC" id="2.7.13.3"/>
    </reaction>
</comment>
<keyword evidence="14" id="KW-1185">Reference proteome</keyword>
<dbReference type="SUPFAM" id="SSF53822">
    <property type="entry name" value="Periplasmic binding protein-like I"/>
    <property type="match status" value="1"/>
</dbReference>
<dbReference type="PROSITE" id="PS50109">
    <property type="entry name" value="HIS_KIN"/>
    <property type="match status" value="1"/>
</dbReference>
<evidence type="ECO:0000259" key="10">
    <source>
        <dbReference type="PROSITE" id="PS01124"/>
    </source>
</evidence>
<dbReference type="SUPFAM" id="SSF47384">
    <property type="entry name" value="Homodimeric domain of signal transducing histidine kinase"/>
    <property type="match status" value="1"/>
</dbReference>
<dbReference type="InterPro" id="IPR001789">
    <property type="entry name" value="Sig_transdc_resp-reg_receiver"/>
</dbReference>
<dbReference type="InterPro" id="IPR003594">
    <property type="entry name" value="HATPase_dom"/>
</dbReference>
<evidence type="ECO:0000256" key="5">
    <source>
        <dbReference type="ARBA" id="ARBA00023125"/>
    </source>
</evidence>
<keyword evidence="8" id="KW-0812">Transmembrane</keyword>
<feature type="modified residue" description="4-aspartylphosphate" evidence="7">
    <location>
        <position position="707"/>
    </location>
</feature>
<reference evidence="14" key="1">
    <citation type="journal article" date="2019" name="Int. J. Syst. Evol. Microbiol.">
        <title>The Global Catalogue of Microorganisms (GCM) 10K type strain sequencing project: providing services to taxonomists for standard genome sequencing and annotation.</title>
        <authorList>
            <consortium name="The Broad Institute Genomics Platform"/>
            <consortium name="The Broad Institute Genome Sequencing Center for Infectious Disease"/>
            <person name="Wu L."/>
            <person name="Ma J."/>
        </authorList>
    </citation>
    <scope>NUCLEOTIDE SEQUENCE [LARGE SCALE GENOMIC DNA]</scope>
    <source>
        <strain evidence="14">CCUG 60527</strain>
    </source>
</reference>
<dbReference type="Gene3D" id="3.40.50.2300">
    <property type="match status" value="3"/>
</dbReference>
<feature type="domain" description="HTH araC/xylS-type" evidence="10">
    <location>
        <begin position="823"/>
        <end position="922"/>
    </location>
</feature>
<dbReference type="SMART" id="SM00388">
    <property type="entry name" value="HisKA"/>
    <property type="match status" value="1"/>
</dbReference>
<organism evidence="13 14">
    <name type="scientific">Tenacibaculum geojense</name>
    <dbReference type="NCBI Taxonomy" id="915352"/>
    <lineage>
        <taxon>Bacteria</taxon>
        <taxon>Pseudomonadati</taxon>
        <taxon>Bacteroidota</taxon>
        <taxon>Flavobacteriia</taxon>
        <taxon>Flavobacteriales</taxon>
        <taxon>Flavobacteriaceae</taxon>
        <taxon>Tenacibaculum</taxon>
    </lineage>
</organism>
<feature type="transmembrane region" description="Helical" evidence="8">
    <location>
        <begin position="340"/>
        <end position="359"/>
    </location>
</feature>
<dbReference type="InterPro" id="IPR003661">
    <property type="entry name" value="HisK_dim/P_dom"/>
</dbReference>
<evidence type="ECO:0000259" key="11">
    <source>
        <dbReference type="PROSITE" id="PS50109"/>
    </source>
</evidence>
<keyword evidence="6" id="KW-0804">Transcription</keyword>
<feature type="domain" description="Histidine kinase" evidence="11">
    <location>
        <begin position="406"/>
        <end position="618"/>
    </location>
</feature>
<dbReference type="Pfam" id="PF00512">
    <property type="entry name" value="HisKA"/>
    <property type="match status" value="1"/>
</dbReference>
<dbReference type="EMBL" id="JBHTJR010000047">
    <property type="protein sequence ID" value="MFD0993480.1"/>
    <property type="molecule type" value="Genomic_DNA"/>
</dbReference>
<dbReference type="PROSITE" id="PS01124">
    <property type="entry name" value="HTH_ARAC_FAMILY_2"/>
    <property type="match status" value="1"/>
</dbReference>
<dbReference type="Gene3D" id="3.30.565.10">
    <property type="entry name" value="Histidine kinase-like ATPase, C-terminal domain"/>
    <property type="match status" value="1"/>
</dbReference>
<feature type="signal peptide" evidence="9">
    <location>
        <begin position="1"/>
        <end position="19"/>
    </location>
</feature>
<dbReference type="EC" id="2.7.13.3" evidence="2"/>
<dbReference type="PANTHER" id="PTHR43547">
    <property type="entry name" value="TWO-COMPONENT HISTIDINE KINASE"/>
    <property type="match status" value="1"/>
</dbReference>
<dbReference type="InterPro" id="IPR018062">
    <property type="entry name" value="HTH_AraC-typ_CS"/>
</dbReference>
<sequence length="924" mass="103669">MKKLFFNAFFLMLTVLLLSCTTNNKQKKYTIGFSQLTNNDDWRKAMNQSMEIEAGFYPEASLIIKNANANVDKQIADIEDFIDAEVDVIIVSPIAPKPLRGVLKKAAKANIPVIVLNRKIEDADYISFIGADDYEVGVNTAKYLIESGEEINVLEIKGWAGTTPTIQRSKGFNNTINNISSITPIGFVQDKFENPGVKNEIISFLKKHPEVNFVFAHSDDLAFQAYEAAKDLELASSLKIIGIGGVNAPKGGINLVKNNVLLASVLYPTGGKQAFKTAMDIVTGRKVAEHITLPSVVIDSNNVDLLQRQAGLINSQELDIKRQQSKIQEQIQLYSSQRNFLIATLFLLSLILGLLYVTFKSRNKVIEQKKLLVELIDQIATQKKEIEEIAEDLRVTNEVTNNFFTGVSHDFKTPLSLILSSSESLLAKKDKKKPFEFNLIYNNSRRLLRMINQLLDFRRVGSKKFRLKVSKTNIYNFVNNIFQDFVAESKKKNINFNLQSSTQETQLYIDRDLFDNVLFNLLSNAFKFTPEKGSILVDISENENSVTIKVKDSGIGIVANEKDKIFDQFFLGSNNKQSSSGIGLYLAKEYVKLHKGSILVNSELGKGAEFVITIPKGSSNFKPNEIVVSDAVKVSDTIVFDVSNFDEITVLQKSDDEKETLLIIEDNSDLRKFLKSKLSIQYNVYESDGIDAIDKAKEIVPDIIISDVNLPKENGFEICEALKKDVTTSHIPIIILTALSNDDAHLQGLQSGVDMFLTKPFNLSVLNQSLQSLLYNRKKLQKFYNDAIVNVTPVTNEQVIEKPKAKKNKRTRKNKSLDNEFIESLHSYVAKNIDDSSFTVEVLADTLGISRVQLYRKTKALLGISISDFINGIRLEKAVEMLVDDNLTIADIAYSTGFSSPNYFSTAFKNKYGKSPNQYKKDLE</sequence>
<dbReference type="InterPro" id="IPR018060">
    <property type="entry name" value="HTH_AraC"/>
</dbReference>
<evidence type="ECO:0000256" key="8">
    <source>
        <dbReference type="SAM" id="Phobius"/>
    </source>
</evidence>
<dbReference type="InterPro" id="IPR036890">
    <property type="entry name" value="HATPase_C_sf"/>
</dbReference>
<proteinExistence type="predicted"/>
<comment type="caution">
    <text evidence="13">The sequence shown here is derived from an EMBL/GenBank/DDBJ whole genome shotgun (WGS) entry which is preliminary data.</text>
</comment>
<dbReference type="SUPFAM" id="SSF55874">
    <property type="entry name" value="ATPase domain of HSP90 chaperone/DNA topoisomerase II/histidine kinase"/>
    <property type="match status" value="1"/>
</dbReference>
<keyword evidence="5" id="KW-0238">DNA-binding</keyword>
<dbReference type="Pfam" id="PF12833">
    <property type="entry name" value="HTH_18"/>
    <property type="match status" value="1"/>
</dbReference>
<evidence type="ECO:0000259" key="12">
    <source>
        <dbReference type="PROSITE" id="PS50110"/>
    </source>
</evidence>
<dbReference type="PRINTS" id="PR00344">
    <property type="entry name" value="BCTRLSENSOR"/>
</dbReference>
<evidence type="ECO:0000256" key="2">
    <source>
        <dbReference type="ARBA" id="ARBA00012438"/>
    </source>
</evidence>
<dbReference type="InterPro" id="IPR036097">
    <property type="entry name" value="HisK_dim/P_sf"/>
</dbReference>
<dbReference type="Proteomes" id="UP001597062">
    <property type="component" value="Unassembled WGS sequence"/>
</dbReference>
<evidence type="ECO:0000313" key="14">
    <source>
        <dbReference type="Proteomes" id="UP001597062"/>
    </source>
</evidence>
<dbReference type="PANTHER" id="PTHR43547:SF2">
    <property type="entry name" value="HYBRID SIGNAL TRANSDUCTION HISTIDINE KINASE C"/>
    <property type="match status" value="1"/>
</dbReference>
<dbReference type="InterPro" id="IPR028082">
    <property type="entry name" value="Peripla_BP_I"/>
</dbReference>
<dbReference type="CDD" id="cd00082">
    <property type="entry name" value="HisKA"/>
    <property type="match status" value="1"/>
</dbReference>
<protein>
    <recommendedName>
        <fullName evidence="2">histidine kinase</fullName>
        <ecNumber evidence="2">2.7.13.3</ecNumber>
    </recommendedName>
</protein>
<dbReference type="Pfam" id="PF02518">
    <property type="entry name" value="HATPase_c"/>
    <property type="match status" value="1"/>
</dbReference>
<dbReference type="SMART" id="SM00342">
    <property type="entry name" value="HTH_ARAC"/>
    <property type="match status" value="1"/>
</dbReference>
<dbReference type="Gene3D" id="1.10.10.60">
    <property type="entry name" value="Homeodomain-like"/>
    <property type="match status" value="2"/>
</dbReference>
<feature type="chain" id="PRO_5046047061" description="histidine kinase" evidence="9">
    <location>
        <begin position="20"/>
        <end position="924"/>
    </location>
</feature>
<gene>
    <name evidence="13" type="ORF">ACFQ1U_09720</name>
</gene>
<dbReference type="PROSITE" id="PS51257">
    <property type="entry name" value="PROKAR_LIPOPROTEIN"/>
    <property type="match status" value="1"/>
</dbReference>
<accession>A0ABW3JSS9</accession>
<dbReference type="InterPro" id="IPR004358">
    <property type="entry name" value="Sig_transdc_His_kin-like_C"/>
</dbReference>
<dbReference type="SUPFAM" id="SSF52172">
    <property type="entry name" value="CheY-like"/>
    <property type="match status" value="1"/>
</dbReference>
<dbReference type="Pfam" id="PF00072">
    <property type="entry name" value="Response_reg"/>
    <property type="match status" value="1"/>
</dbReference>
<dbReference type="SMART" id="SM00387">
    <property type="entry name" value="HATPase_c"/>
    <property type="match status" value="1"/>
</dbReference>
<feature type="domain" description="Response regulatory" evidence="12">
    <location>
        <begin position="660"/>
        <end position="774"/>
    </location>
</feature>
<dbReference type="SUPFAM" id="SSF46689">
    <property type="entry name" value="Homeodomain-like"/>
    <property type="match status" value="1"/>
</dbReference>
<evidence type="ECO:0000256" key="6">
    <source>
        <dbReference type="ARBA" id="ARBA00023163"/>
    </source>
</evidence>
<dbReference type="InterPro" id="IPR009057">
    <property type="entry name" value="Homeodomain-like_sf"/>
</dbReference>
<dbReference type="InterPro" id="IPR025997">
    <property type="entry name" value="SBP_2_dom"/>
</dbReference>
<name>A0ABW3JSS9_9FLAO</name>
<keyword evidence="4" id="KW-0805">Transcription regulation</keyword>
<dbReference type="Pfam" id="PF13407">
    <property type="entry name" value="Peripla_BP_4"/>
    <property type="match status" value="1"/>
</dbReference>
<evidence type="ECO:0000256" key="4">
    <source>
        <dbReference type="ARBA" id="ARBA00023015"/>
    </source>
</evidence>
<dbReference type="PROSITE" id="PS50110">
    <property type="entry name" value="RESPONSE_REGULATORY"/>
    <property type="match status" value="1"/>
</dbReference>
<evidence type="ECO:0000256" key="7">
    <source>
        <dbReference type="PROSITE-ProRule" id="PRU00169"/>
    </source>
</evidence>
<dbReference type="CDD" id="cd06308">
    <property type="entry name" value="PBP1_sensor_kinase-like"/>
    <property type="match status" value="1"/>
</dbReference>
<evidence type="ECO:0000256" key="1">
    <source>
        <dbReference type="ARBA" id="ARBA00000085"/>
    </source>
</evidence>
<keyword evidence="8" id="KW-0472">Membrane</keyword>
<dbReference type="RefSeq" id="WP_386107776.1">
    <property type="nucleotide sequence ID" value="NZ_JBHTJR010000047.1"/>
</dbReference>
<keyword evidence="8" id="KW-1133">Transmembrane helix</keyword>
<evidence type="ECO:0000256" key="3">
    <source>
        <dbReference type="ARBA" id="ARBA00022553"/>
    </source>
</evidence>
<evidence type="ECO:0000313" key="13">
    <source>
        <dbReference type="EMBL" id="MFD0993480.1"/>
    </source>
</evidence>
<evidence type="ECO:0000256" key="9">
    <source>
        <dbReference type="SAM" id="SignalP"/>
    </source>
</evidence>
<dbReference type="Gene3D" id="1.10.287.130">
    <property type="match status" value="1"/>
</dbReference>
<dbReference type="InterPro" id="IPR005467">
    <property type="entry name" value="His_kinase_dom"/>
</dbReference>
<dbReference type="PROSITE" id="PS00041">
    <property type="entry name" value="HTH_ARAC_FAMILY_1"/>
    <property type="match status" value="1"/>
</dbReference>
<keyword evidence="3 7" id="KW-0597">Phosphoprotein</keyword>